<feature type="domain" description="Sequence-variable mosaic (SVM) signal sequence" evidence="1">
    <location>
        <begin position="1"/>
        <end position="33"/>
    </location>
</feature>
<organism evidence="2 3">
    <name type="scientific">Rhus yellows phytoplasma</name>
    <dbReference type="NCBI Taxonomy" id="1225349"/>
    <lineage>
        <taxon>Bacteria</taxon>
        <taxon>Bacillati</taxon>
        <taxon>Mycoplasmatota</taxon>
        <taxon>Mollicutes</taxon>
        <taxon>Acholeplasmatales</taxon>
        <taxon>Acholeplasmataceae</taxon>
        <taxon>Candidatus Phytoplasma</taxon>
        <taxon>16SrI (Aster yellows group)</taxon>
    </lineage>
</organism>
<dbReference type="Pfam" id="PF12113">
    <property type="entry name" value="SVM_signal"/>
    <property type="match status" value="1"/>
</dbReference>
<accession>A0ABQ5PSG2</accession>
<evidence type="ECO:0000313" key="3">
    <source>
        <dbReference type="Proteomes" id="UP001371615"/>
    </source>
</evidence>
<gene>
    <name evidence="2" type="ORF">RHYP_1890</name>
</gene>
<reference evidence="2" key="1">
    <citation type="submission" date="2022-11" db="EMBL/GenBank/DDBJ databases">
        <title>Phyllogen, a phyllody-inducing phytoplasma effector family, horizontally transferred to various phytoplasmas via transposable elements.</title>
        <authorList>
            <person name="Tokuda R."/>
            <person name="Maejima K."/>
            <person name="Yamaji Y."/>
            <person name="Namba S."/>
        </authorList>
    </citation>
    <scope>NUCLEOTIDE SEQUENCE [LARGE SCALE GENOMIC DNA]</scope>
    <source>
        <strain evidence="2">RhY</strain>
    </source>
</reference>
<evidence type="ECO:0000313" key="2">
    <source>
        <dbReference type="EMBL" id="GLH61244.1"/>
    </source>
</evidence>
<evidence type="ECO:0000259" key="1">
    <source>
        <dbReference type="Pfam" id="PF12113"/>
    </source>
</evidence>
<protein>
    <recommendedName>
        <fullName evidence="1">Sequence-variable mosaic (SVM) signal sequence domain-containing protein</fullName>
    </recommendedName>
</protein>
<dbReference type="RefSeq" id="WP_339332290.1">
    <property type="nucleotide sequence ID" value="NZ_BSCY01000004.1"/>
</dbReference>
<name>A0ABQ5PSG2_9MOLU</name>
<dbReference type="Proteomes" id="UP001371615">
    <property type="component" value="Unassembled WGS sequence"/>
</dbReference>
<comment type="caution">
    <text evidence="2">The sequence shown here is derived from an EMBL/GenBank/DDBJ whole genome shotgun (WGS) entry which is preliminary data.</text>
</comment>
<proteinExistence type="predicted"/>
<dbReference type="InterPro" id="IPR021970">
    <property type="entry name" value="SVM_signal"/>
</dbReference>
<sequence>MFKLKKHLLLFKIVLFICLGLFLITNNNQVMAMDDNSSSSQNNNYILNNSCDFFLETQSVFINERNWQLAETWKNVVLKIQNMNKNINPESYQKLFSLSMKLGSLIQITEQQGKLIYELKEIRKKIITSINIRQNPQDLLKQEEEKRVKFHDLDKQFFSIK</sequence>
<dbReference type="EMBL" id="BSCY01000004">
    <property type="protein sequence ID" value="GLH61244.1"/>
    <property type="molecule type" value="Genomic_DNA"/>
</dbReference>
<keyword evidence="3" id="KW-1185">Reference proteome</keyword>